<dbReference type="InterPro" id="IPR000639">
    <property type="entry name" value="Epox_hydrolase-like"/>
</dbReference>
<dbReference type="SUPFAM" id="SSF53474">
    <property type="entry name" value="alpha/beta-Hydrolases"/>
    <property type="match status" value="1"/>
</dbReference>
<accession>A0A6A6BIX2</accession>
<dbReference type="Proteomes" id="UP000799438">
    <property type="component" value="Unassembled WGS sequence"/>
</dbReference>
<reference evidence="4" key="1">
    <citation type="journal article" date="2020" name="Stud. Mycol.">
        <title>101 Dothideomycetes genomes: a test case for predicting lifestyles and emergence of pathogens.</title>
        <authorList>
            <person name="Haridas S."/>
            <person name="Albert R."/>
            <person name="Binder M."/>
            <person name="Bloem J."/>
            <person name="Labutti K."/>
            <person name="Salamov A."/>
            <person name="Andreopoulos B."/>
            <person name="Baker S."/>
            <person name="Barry K."/>
            <person name="Bills G."/>
            <person name="Bluhm B."/>
            <person name="Cannon C."/>
            <person name="Castanera R."/>
            <person name="Culley D."/>
            <person name="Daum C."/>
            <person name="Ezra D."/>
            <person name="Gonzalez J."/>
            <person name="Henrissat B."/>
            <person name="Kuo A."/>
            <person name="Liang C."/>
            <person name="Lipzen A."/>
            <person name="Lutzoni F."/>
            <person name="Magnuson J."/>
            <person name="Mondo S."/>
            <person name="Nolan M."/>
            <person name="Ohm R."/>
            <person name="Pangilinan J."/>
            <person name="Park H.-J."/>
            <person name="Ramirez L."/>
            <person name="Alfaro M."/>
            <person name="Sun H."/>
            <person name="Tritt A."/>
            <person name="Yoshinaga Y."/>
            <person name="Zwiers L.-H."/>
            <person name="Turgeon B."/>
            <person name="Goodwin S."/>
            <person name="Spatafora J."/>
            <person name="Crous P."/>
            <person name="Grigoriev I."/>
        </authorList>
    </citation>
    <scope>NUCLEOTIDE SEQUENCE</scope>
    <source>
        <strain evidence="4">CBS 121167</strain>
    </source>
</reference>
<gene>
    <name evidence="4" type="ORF">K452DRAFT_267217</name>
</gene>
<evidence type="ECO:0000313" key="5">
    <source>
        <dbReference type="Proteomes" id="UP000799438"/>
    </source>
</evidence>
<comment type="similarity">
    <text evidence="2">Belongs to the AB hydrolase superfamily. Epoxide hydrolase family.</text>
</comment>
<evidence type="ECO:0000256" key="1">
    <source>
        <dbReference type="ARBA" id="ARBA00022801"/>
    </source>
</evidence>
<dbReference type="PRINTS" id="PR00111">
    <property type="entry name" value="ABHYDROLASE"/>
</dbReference>
<name>A0A6A6BIX2_9PEZI</name>
<evidence type="ECO:0000313" key="4">
    <source>
        <dbReference type="EMBL" id="KAF2144079.1"/>
    </source>
</evidence>
<dbReference type="Pfam" id="PF00561">
    <property type="entry name" value="Abhydrolase_1"/>
    <property type="match status" value="1"/>
</dbReference>
<dbReference type="Gene3D" id="3.40.50.1820">
    <property type="entry name" value="alpha/beta hydrolase"/>
    <property type="match status" value="1"/>
</dbReference>
<keyword evidence="1" id="KW-0378">Hydrolase</keyword>
<protein>
    <recommendedName>
        <fullName evidence="3">AB hydrolase-1 domain-containing protein</fullName>
    </recommendedName>
</protein>
<evidence type="ECO:0000256" key="2">
    <source>
        <dbReference type="ARBA" id="ARBA00038334"/>
    </source>
</evidence>
<dbReference type="EMBL" id="ML995480">
    <property type="protein sequence ID" value="KAF2144079.1"/>
    <property type="molecule type" value="Genomic_DNA"/>
</dbReference>
<dbReference type="OrthoDB" id="408373at2759"/>
<dbReference type="GO" id="GO:0016787">
    <property type="term" value="F:hydrolase activity"/>
    <property type="evidence" value="ECO:0007669"/>
    <property type="project" value="UniProtKB-KW"/>
</dbReference>
<keyword evidence="5" id="KW-1185">Reference proteome</keyword>
<dbReference type="InterPro" id="IPR000073">
    <property type="entry name" value="AB_hydrolase_1"/>
</dbReference>
<dbReference type="AlphaFoldDB" id="A0A6A6BIX2"/>
<sequence>MATTPIDPVQDPRVTHETAVLNGHTYHYFLGVPKTGSFKATIVLVHGWPDLAFGWRYQIPVLIELGYRVVALDMMGYGGTDAPKVPPNDISLYGFKRAADDIAELAKLLQAPKIVLGGHDWGGAVVYRVALWKPSLVSHVFAISTPYMPPAKTYISLEDLVKGPVPQFAYQLNLASKEPEEGIKTREQLTGFLRVISGGKGPNGEMAFTAEKGVILENLEKIQKGPWMSDKELDFYVDQYSRNGLHGPFNWYRTREVNFKEELELENPTINCPVLFIATLRDNILKPEMSAGMGKVIPNLSRAEVNTHHFGQWEKPEEINTILKNWSEAVVFGGKSTL</sequence>
<dbReference type="InterPro" id="IPR029058">
    <property type="entry name" value="AB_hydrolase_fold"/>
</dbReference>
<dbReference type="RefSeq" id="XP_033399791.1">
    <property type="nucleotide sequence ID" value="XM_033538833.1"/>
</dbReference>
<organism evidence="4 5">
    <name type="scientific">Aplosporella prunicola CBS 121167</name>
    <dbReference type="NCBI Taxonomy" id="1176127"/>
    <lineage>
        <taxon>Eukaryota</taxon>
        <taxon>Fungi</taxon>
        <taxon>Dikarya</taxon>
        <taxon>Ascomycota</taxon>
        <taxon>Pezizomycotina</taxon>
        <taxon>Dothideomycetes</taxon>
        <taxon>Dothideomycetes incertae sedis</taxon>
        <taxon>Botryosphaeriales</taxon>
        <taxon>Aplosporellaceae</taxon>
        <taxon>Aplosporella</taxon>
    </lineage>
</organism>
<evidence type="ECO:0000259" key="3">
    <source>
        <dbReference type="Pfam" id="PF00561"/>
    </source>
</evidence>
<feature type="domain" description="AB hydrolase-1" evidence="3">
    <location>
        <begin position="41"/>
        <end position="316"/>
    </location>
</feature>
<dbReference type="PANTHER" id="PTHR43329">
    <property type="entry name" value="EPOXIDE HYDROLASE"/>
    <property type="match status" value="1"/>
</dbReference>
<proteinExistence type="inferred from homology"/>
<dbReference type="GeneID" id="54296329"/>
<dbReference type="PRINTS" id="PR00412">
    <property type="entry name" value="EPOXHYDRLASE"/>
</dbReference>